<keyword evidence="3" id="KW-1185">Reference proteome</keyword>
<keyword evidence="1" id="KW-0812">Transmembrane</keyword>
<proteinExistence type="predicted"/>
<sequence length="69" mass="7761">MMSLYLIILFAVAVGLFYLAYRLLRAEKDVALEILRYVFVIILSYLAVCAIIAALGQVIPTNRGMANFF</sequence>
<dbReference type="Proteomes" id="UP000298324">
    <property type="component" value="Unassembled WGS sequence"/>
</dbReference>
<name>A0A4Y7RG47_9FIRM</name>
<keyword evidence="1" id="KW-0472">Membrane</keyword>
<organism evidence="2 3">
    <name type="scientific">Pelotomaculum schinkii</name>
    <dbReference type="NCBI Taxonomy" id="78350"/>
    <lineage>
        <taxon>Bacteria</taxon>
        <taxon>Bacillati</taxon>
        <taxon>Bacillota</taxon>
        <taxon>Clostridia</taxon>
        <taxon>Eubacteriales</taxon>
        <taxon>Desulfotomaculaceae</taxon>
        <taxon>Pelotomaculum</taxon>
    </lineage>
</organism>
<protein>
    <submittedName>
        <fullName evidence="2">Uncharacterized protein</fullName>
    </submittedName>
</protein>
<reference evidence="2 3" key="1">
    <citation type="journal article" date="2018" name="Environ. Microbiol.">
        <title>Novel energy conservation strategies and behaviour of Pelotomaculum schinkii driving syntrophic propionate catabolism.</title>
        <authorList>
            <person name="Hidalgo-Ahumada C.A.P."/>
            <person name="Nobu M.K."/>
            <person name="Narihiro T."/>
            <person name="Tamaki H."/>
            <person name="Liu W.T."/>
            <person name="Kamagata Y."/>
            <person name="Stams A.J.M."/>
            <person name="Imachi H."/>
            <person name="Sousa D.Z."/>
        </authorList>
    </citation>
    <scope>NUCLEOTIDE SEQUENCE [LARGE SCALE GENOMIC DNA]</scope>
    <source>
        <strain evidence="2 3">HH</strain>
    </source>
</reference>
<comment type="caution">
    <text evidence="2">The sequence shown here is derived from an EMBL/GenBank/DDBJ whole genome shotgun (WGS) entry which is preliminary data.</text>
</comment>
<dbReference type="EMBL" id="QFGA01000001">
    <property type="protein sequence ID" value="TEB07720.1"/>
    <property type="molecule type" value="Genomic_DNA"/>
</dbReference>
<evidence type="ECO:0000313" key="2">
    <source>
        <dbReference type="EMBL" id="TEB07720.1"/>
    </source>
</evidence>
<dbReference type="AlphaFoldDB" id="A0A4Y7RG47"/>
<gene>
    <name evidence="2" type="ORF">Psch_01275</name>
</gene>
<feature type="transmembrane region" description="Helical" evidence="1">
    <location>
        <begin position="36"/>
        <end position="59"/>
    </location>
</feature>
<feature type="transmembrane region" description="Helical" evidence="1">
    <location>
        <begin position="6"/>
        <end position="24"/>
    </location>
</feature>
<evidence type="ECO:0000256" key="1">
    <source>
        <dbReference type="SAM" id="Phobius"/>
    </source>
</evidence>
<accession>A0A4Y7RG47</accession>
<keyword evidence="1" id="KW-1133">Transmembrane helix</keyword>
<evidence type="ECO:0000313" key="3">
    <source>
        <dbReference type="Proteomes" id="UP000298324"/>
    </source>
</evidence>